<reference evidence="1" key="2">
    <citation type="journal article" date="2014" name="PLoS ONE">
        <title>Insights from the genome annotation of Elizabethkingia anophelis from the malaria vector Anopheles gambiae.</title>
        <authorList>
            <person name="Kukutla P."/>
            <person name="Lindberg B.G."/>
            <person name="Pei D."/>
            <person name="Rayl M."/>
            <person name="Yu W."/>
            <person name="Steritz M."/>
            <person name="Faye I."/>
            <person name="Xu J."/>
        </authorList>
    </citation>
    <scope>NUCLEOTIDE SEQUENCE</scope>
</reference>
<reference evidence="1" key="7">
    <citation type="journal article" date="2017" name="Sci. Rep.">
        <title>Genomic features, phylogenetic relationships, and comparative genomics of Elizabethkingia anophelis strain EM361-97 isolated in Taiwan.</title>
        <authorList>
            <person name="Lin J.N."/>
            <person name="Lai C.H."/>
            <person name="Yang C.H."/>
            <person name="Huang Y.H."/>
            <person name="Lin H.H."/>
        </authorList>
    </citation>
    <scope>NUCLEOTIDE SEQUENCE</scope>
</reference>
<reference evidence="1" key="4">
    <citation type="journal article" date="2016" name="Sci. Rep.">
        <title>Genomic epidemiology and global diversity of the emerging bacterial pathogen Elizabethkingia anophelis.</title>
        <authorList>
            <person name="Breurec S."/>
            <person name="Criscuolo A."/>
            <person name="Diancourt L."/>
            <person name="Rendueles O."/>
            <person name="Vandenbogaert M."/>
            <person name="Passet V."/>
            <person name="Caro V."/>
            <person name="Rocha E.P."/>
            <person name="Touchon M."/>
            <person name="Brisse S."/>
        </authorList>
    </citation>
    <scope>NUCLEOTIDE SEQUENCE</scope>
</reference>
<dbReference type="AlphaFoldDB" id="A0A455ZCS7"/>
<reference evidence="1" key="1">
    <citation type="journal article" date="2014" name="Genome Biol. Evol.">
        <title>Comparative genomic analysis of malaria mosquito vector-associated novel pathogen Elizabethkingia anophelis.</title>
        <authorList>
            <person name="Teo J."/>
            <person name="Tan S.Y."/>
            <person name="Liu Y."/>
            <person name="Tay M."/>
            <person name="Ding Y."/>
            <person name="Li Y."/>
            <person name="Kjelleberg S."/>
            <person name="Givskov M."/>
            <person name="Lin R.T."/>
            <person name="Yang L."/>
        </authorList>
    </citation>
    <scope>NUCLEOTIDE SEQUENCE</scope>
</reference>
<name>A0A455ZCS7_9FLAO</name>
<dbReference type="EMBL" id="BK010590">
    <property type="protein sequence ID" value="DAC74454.1"/>
    <property type="molecule type" value="Genomic_DNA"/>
</dbReference>
<organism evidence="1">
    <name type="scientific">Elizabethkingia anophelis</name>
    <dbReference type="NCBI Taxonomy" id="1117645"/>
    <lineage>
        <taxon>Bacteria</taxon>
        <taxon>Pseudomonadati</taxon>
        <taxon>Bacteroidota</taxon>
        <taxon>Flavobacteriia</taxon>
        <taxon>Flavobacteriales</taxon>
        <taxon>Weeksellaceae</taxon>
        <taxon>Elizabethkingia</taxon>
    </lineage>
</organism>
<dbReference type="RefSeq" id="WP_095439115.1">
    <property type="nucleotide sequence ID" value="NZ_CP023010.2"/>
</dbReference>
<reference evidence="1" key="6">
    <citation type="journal article" date="2017" name="Nat. Commun.">
        <title>Evolutionary dynamics and genomic features of the Elizabethkingia anophelis 2015 to 2016 Wisconsin outbreak strain.</title>
        <authorList>
            <person name="Perrin A."/>
            <person name="Larsonneur E."/>
            <person name="Nicholson A.C."/>
            <person name="Edwards D.J."/>
            <person name="Gundlach K.M."/>
            <person name="Whitney A.M."/>
            <person name="Gulvik C.A."/>
            <person name="Bell M.E."/>
            <person name="Rendueles O."/>
            <person name="Cury J."/>
            <person name="Hugon P."/>
            <person name="Clermont D."/>
            <person name="Enouf V."/>
            <person name="Loparev V."/>
            <person name="Juieng P."/>
            <person name="Monson T."/>
            <person name="Warshauer D."/>
            <person name="Elbadawi L.I."/>
            <person name="Walters M.S."/>
            <person name="Crist M.B."/>
            <person name="Noble-Wang J."/>
            <person name="Borlaug G."/>
            <person name="Rocha E.P.C."/>
            <person name="Criscuolo A."/>
            <person name="Touchon M."/>
            <person name="Davis J.P."/>
            <person name="Holt K.E."/>
            <person name="McQuiston J.R."/>
            <person name="Brisse S."/>
        </authorList>
    </citation>
    <scope>NUCLEOTIDE SEQUENCE</scope>
</reference>
<evidence type="ECO:0000313" key="1">
    <source>
        <dbReference type="EMBL" id="DAC74454.1"/>
    </source>
</evidence>
<protein>
    <submittedName>
        <fullName evidence="1">Uncharacterized protein</fullName>
    </submittedName>
</protein>
<reference evidence="1" key="5">
    <citation type="journal article" date="2017" name="Genome Announc.">
        <title>Complete Circularized Genome Sequences of Four Strains of Elizabethkingia anophelis, Including Two Novel Strains Isolated from Wild-Caught Anopheles sinensis.</title>
        <authorList>
            <person name="Pei D."/>
            <person name="Nicholson A.C."/>
            <person name="Jiang J."/>
            <person name="Chen H."/>
            <person name="Whitney A.M."/>
            <person name="Villarma A."/>
            <person name="Bell M."/>
            <person name="Humrighouse B."/>
            <person name="Rowe L.A."/>
            <person name="Sheth M."/>
            <person name="Batra D."/>
            <person name="Juieng P."/>
            <person name="Loparev V.N."/>
            <person name="McQuiston J.R."/>
            <person name="Lan Y."/>
            <person name="Ma Y."/>
            <person name="Xu J."/>
        </authorList>
    </citation>
    <scope>NUCLEOTIDE SEQUENCE</scope>
</reference>
<sequence>MDTVNNTYPALKFPASELSAFAATIDFFIISLKNGDVICFTPDNVDNFYRWLIVHNIRDIKVEKTKKELSPVINSGGSWKELFKRKSK</sequence>
<reference evidence="1" key="8">
    <citation type="journal article" date="2018" name="J. ISSAAS">
        <title>In Silico Identification of Three Types of Integrative and Conjugative Elements (ICEs) in Elizabethkingia anophelis Strains Isolated from Around the World.</title>
        <authorList>
            <person name="Xu J."/>
            <person name="Pei D."/>
            <person name="Nicholson A."/>
            <person name="Lan Y."/>
            <person name="Xia Q."/>
        </authorList>
    </citation>
    <scope>NUCLEOTIDE SEQUENCE</scope>
</reference>
<reference evidence="1" key="3">
    <citation type="journal article" date="2016" name="Genome Announc.">
        <title>Complete Genome Sequences of Four Strains from the 2015-2016 Elizabethkingia anophelis Outbreak.</title>
        <authorList>
            <person name="Nicholson A.C."/>
            <person name="Whitney A.M."/>
            <person name="Emery B.D."/>
            <person name="Bell M.E."/>
            <person name="Gartin J.T."/>
            <person name="Humrighouse B.W."/>
            <person name="Loparev V.N."/>
            <person name="Batra D."/>
            <person name="Sheth M."/>
            <person name="Rowe L.A."/>
            <person name="Juieng P."/>
            <person name="Knipe K."/>
            <person name="Gulvik C."/>
            <person name="McQuiston J.R."/>
        </authorList>
    </citation>
    <scope>NUCLEOTIDE SEQUENCE</scope>
</reference>
<accession>A0A455ZCS7</accession>
<proteinExistence type="predicted"/>